<feature type="domain" description="PI3K/PI4K catalytic" evidence="2">
    <location>
        <begin position="1372"/>
        <end position="1739"/>
    </location>
</feature>
<feature type="compositionally biased region" description="Basic and acidic residues" evidence="1">
    <location>
        <begin position="1509"/>
        <end position="1518"/>
    </location>
</feature>
<feature type="region of interest" description="Disordered" evidence="1">
    <location>
        <begin position="1478"/>
        <end position="1518"/>
    </location>
</feature>
<dbReference type="EMBL" id="CAJFCW020000001">
    <property type="protein sequence ID" value="CAG9082319.1"/>
    <property type="molecule type" value="Genomic_DNA"/>
</dbReference>
<evidence type="ECO:0000313" key="5">
    <source>
        <dbReference type="Proteomes" id="UP000614601"/>
    </source>
</evidence>
<dbReference type="GO" id="GO:0005634">
    <property type="term" value="C:nucleus"/>
    <property type="evidence" value="ECO:0007669"/>
    <property type="project" value="TreeGrafter"/>
</dbReference>
<gene>
    <name evidence="4" type="ORF">BOKJ2_LOCUS1257</name>
</gene>
<dbReference type="EMBL" id="CAJFDH010000001">
    <property type="protein sequence ID" value="CAD5206573.1"/>
    <property type="molecule type" value="Genomic_DNA"/>
</dbReference>
<keyword evidence="5" id="KW-1185">Reference proteome</keyword>
<reference evidence="4" key="1">
    <citation type="submission" date="2020-09" db="EMBL/GenBank/DDBJ databases">
        <authorList>
            <person name="Kikuchi T."/>
        </authorList>
    </citation>
    <scope>NUCLEOTIDE SEQUENCE</scope>
    <source>
        <strain evidence="4">SH1</strain>
    </source>
</reference>
<feature type="domain" description="FATC" evidence="3">
    <location>
        <begin position="1891"/>
        <end position="1923"/>
    </location>
</feature>
<evidence type="ECO:0000259" key="3">
    <source>
        <dbReference type="PROSITE" id="PS51190"/>
    </source>
</evidence>
<accession>A0A811JTE9</accession>
<evidence type="ECO:0008006" key="6">
    <source>
        <dbReference type="Google" id="ProtNLM"/>
    </source>
</evidence>
<evidence type="ECO:0000256" key="1">
    <source>
        <dbReference type="SAM" id="MobiDB-lite"/>
    </source>
</evidence>
<dbReference type="SMART" id="SM00146">
    <property type="entry name" value="PI3Kc"/>
    <property type="match status" value="1"/>
</dbReference>
<dbReference type="Pfam" id="PF02260">
    <property type="entry name" value="FATC"/>
    <property type="match status" value="1"/>
</dbReference>
<dbReference type="PANTHER" id="PTHR11139">
    <property type="entry name" value="ATAXIA TELANGIECTASIA MUTATED ATM -RELATED"/>
    <property type="match status" value="1"/>
</dbReference>
<dbReference type="Gene3D" id="1.10.1070.11">
    <property type="entry name" value="Phosphatidylinositol 3-/4-kinase, catalytic domain"/>
    <property type="match status" value="1"/>
</dbReference>
<comment type="caution">
    <text evidence="4">The sequence shown here is derived from an EMBL/GenBank/DDBJ whole genome shotgun (WGS) entry which is preliminary data.</text>
</comment>
<dbReference type="InterPro" id="IPR036940">
    <property type="entry name" value="PI3/4_kinase_cat_sf"/>
</dbReference>
<proteinExistence type="predicted"/>
<dbReference type="Pfam" id="PF00454">
    <property type="entry name" value="PI3_PI4_kinase"/>
    <property type="match status" value="1"/>
</dbReference>
<dbReference type="InterPro" id="IPR003152">
    <property type="entry name" value="FATC_dom"/>
</dbReference>
<dbReference type="PROSITE" id="PS50290">
    <property type="entry name" value="PI3_4_KINASE_3"/>
    <property type="match status" value="1"/>
</dbReference>
<dbReference type="Proteomes" id="UP000614601">
    <property type="component" value="Unassembled WGS sequence"/>
</dbReference>
<dbReference type="SUPFAM" id="SSF56112">
    <property type="entry name" value="Protein kinase-like (PK-like)"/>
    <property type="match status" value="1"/>
</dbReference>
<dbReference type="PROSITE" id="PS51190">
    <property type="entry name" value="FATC"/>
    <property type="match status" value="1"/>
</dbReference>
<dbReference type="InterPro" id="IPR011009">
    <property type="entry name" value="Kinase-like_dom_sf"/>
</dbReference>
<evidence type="ECO:0000313" key="4">
    <source>
        <dbReference type="EMBL" id="CAD5206573.1"/>
    </source>
</evidence>
<dbReference type="Gene3D" id="3.30.1010.10">
    <property type="entry name" value="Phosphatidylinositol 3-kinase Catalytic Subunit, Chain A, domain 4"/>
    <property type="match status" value="1"/>
</dbReference>
<dbReference type="InterPro" id="IPR000403">
    <property type="entry name" value="PI3/4_kinase_cat_dom"/>
</dbReference>
<dbReference type="InterPro" id="IPR050517">
    <property type="entry name" value="DDR_Repair_Kinase"/>
</dbReference>
<name>A0A811JTE9_9BILA</name>
<evidence type="ECO:0000259" key="2">
    <source>
        <dbReference type="PROSITE" id="PS50290"/>
    </source>
</evidence>
<organism evidence="4 5">
    <name type="scientific">Bursaphelenchus okinawaensis</name>
    <dbReference type="NCBI Taxonomy" id="465554"/>
    <lineage>
        <taxon>Eukaryota</taxon>
        <taxon>Metazoa</taxon>
        <taxon>Ecdysozoa</taxon>
        <taxon>Nematoda</taxon>
        <taxon>Chromadorea</taxon>
        <taxon>Rhabditida</taxon>
        <taxon>Tylenchina</taxon>
        <taxon>Tylenchomorpha</taxon>
        <taxon>Aphelenchoidea</taxon>
        <taxon>Aphelenchoididae</taxon>
        <taxon>Bursaphelenchus</taxon>
    </lineage>
</organism>
<sequence length="1923" mass="220855">MTDEAFGSVMDKLSLNGTVEDSLRGKLEEYDDDNILQRSEMTLSDVLQYYKHYSTVREVTELVPELLNCVLQDSSTFLQLSALIIEEGAAVSLQHLLLYLQSNAKDLGVTVGHLLFETRLIGVVIGELGLKYVALMTKVVIQVFEGQSRGNVQEIYIMLTKRILTIIKGLNTSRDKKNTVRELQMITSSLCYFCVSQNLFMVMTLSPGLLEFFLNLIPVDDEHFIVQYSALHLQCLCLAFNFCRTHNYFIATSKMAQKSLIEAPSSGFLQLQFKKLGSILSHYKVLSTATLDLCLEWMFLIVNQVNFEIMNVEETILLKKSIVNIFLEGLDGKQSRSNRLVDGLKVFELLSEYDDEELRVVMSKIFARRHDFLMVFKMVPADTLLRYFLQPESVKVDDLVFTNGDNGTCLTKLFMHHGDKKMQFVCEVQQAIRRMVTEDTVADFNDSTVYKLVKSVNDNMTSILRSRVKYDIGRGYLIGHSLLELVEQTEKNYGSCVEKADNSYLTVFDVSFDVLCLLFECALDIGRPHFVIRTVTEYSKGQDIDHDIFRTMSIYVVWAYLLLRDVEGVTDVEVMFLRKYDHRSKCFEVYKEFAMGRVELCLNLVDVLDYNDIDSNPVVYKLLNWIRHECLEMVPVPLIRRQLAPNAFHGLVEVNENLDSNILMGLVGWNLPEEPAPVVPIHKMVQSVESDVKQLLQSWLTKDQFYADPMFFTKSIQDIEGRLSSLVQLSYSNHEKPAWRASLDSLQTLFKILESKTEWQSAMDSLIDNTKLDRLDVNYLFKFGQNLGNYFEKTGAVQLCPTSRFHLFLSSLALKSGNQMLFYHYNDKSLKMNNQRLYPTTQMKYLSKRVQIGDCDKAVPQYVVSDGTKLYSLLAQNLEEEVDLVADVSNRLATLSQHLPLFCNAIKSQTMPTKIQNSALEVLPLSTKSETAYISGAFHHLATILKPDSQRFSQDFRRWMFSQIKHDNGNLRLTDSEFNDFKRILQKNDVKMSDEVVTVMEATDSYETMIEILGKKSNSDVSGLLSNVGFNSTFSLFKQRQKMQFDVYINILCKLLLMDNTVNIVNVSACLEILEWLLCHPMWMKEHETRFLETSKATSWLSVIPQMLGILKQNNEDAALLMKQFLIPLILENPHKFAYYLNNEHNTVHDEYLINDNNVDEDGISLGISVYQEIKEEEKSSFEHVADQFKSVYPDLTEEVLYFSAEFDQISLTLSERWNYLLSHLNTDINSFNKSIKGYSQQLEKVLDHRSHVKLVVAELAKNFRHTVLQLITEFYEETEFMENDVVDVKRFKACFMNQIGKALRESAQASSVNKFFTPFVDFMSKLHSDIQRQDNQILNLNSLSPGLAKLRGTGLPLPGLKQHEDRTIYSIDSAVYVLPTKTRPKKVTVIDDAGERHTYLCKGQEDLKLDERVSGLFALSNQLFLEQTTKKYCCRQYSVTPLSNRTGLVEWVSSAKSVYQIYKTWYYNQLENKLLKRQKEESQDSQNDADSEDRSDRASNSAVNDQSLEEREHDYKEDDRHFRPVKTFYSVMKDIMGNQQNVNYKNRSLWTEEMLLKSFNKMKETAPHHLISEYIWKSSTTSAEWYTKINNYTKSMAAANMMGSLIDLGDRHLDNILVDHSTGELVHVDFNVCFHKGAVLRVPERVPFRLTQAFLDVLGPAESAGKFTVFSEEVLQCLSNNKNLIRNYLNVFQSDPLTEWSIPNDPITGSKLNMFGSIVTHNDSLVLNLLLTNFCALLGSLKPALQAVETKIAESIRSLIDQGTTDVNVEIFHRYTKKHQAIMHRLKPFLKILAVCIPEFKAFVTVYKTNFSSPMAKILRIIVGQSDSSIQGLLNDVMDNIHTIFGSLYKLQEVHVIFDKERILCPSSRYSQRLKTTLVNKLNGCEAENERLTVSQHVQYLINAATNDSNLSQMYEGWMPWM</sequence>
<dbReference type="OrthoDB" id="10065496at2759"/>
<dbReference type="SMART" id="SM01343">
    <property type="entry name" value="FATC"/>
    <property type="match status" value="1"/>
</dbReference>
<protein>
    <recommendedName>
        <fullName evidence="6">Non-specific serine/threonine protein kinase</fullName>
    </recommendedName>
</protein>
<dbReference type="Proteomes" id="UP000783686">
    <property type="component" value="Unassembled WGS sequence"/>
</dbReference>
<dbReference type="GO" id="GO:0004674">
    <property type="term" value="F:protein serine/threonine kinase activity"/>
    <property type="evidence" value="ECO:0007669"/>
    <property type="project" value="TreeGrafter"/>
</dbReference>